<dbReference type="GO" id="GO:0002161">
    <property type="term" value="F:aminoacyl-tRNA deacylase activity"/>
    <property type="evidence" value="ECO:0007669"/>
    <property type="project" value="InterPro"/>
</dbReference>
<gene>
    <name evidence="2" type="ORF">PFLCHA0_c51760</name>
</gene>
<protein>
    <recommendedName>
        <fullName evidence="1">YbaK/aminoacyl-tRNA synthetase-associated domain-containing protein</fullName>
    </recommendedName>
</protein>
<dbReference type="SUPFAM" id="SSF55826">
    <property type="entry name" value="YbaK/ProRS associated domain"/>
    <property type="match status" value="1"/>
</dbReference>
<dbReference type="RefSeq" id="WP_011063447.1">
    <property type="nucleotide sequence ID" value="NC_021237.1"/>
</dbReference>
<dbReference type="Proteomes" id="UP000013940">
    <property type="component" value="Chromosome"/>
</dbReference>
<reference evidence="3" key="1">
    <citation type="journal article" date="2014" name="Genome Announc.">
        <title>Full-genome sequence of the plant growth-promoting bacterium Pseudomonas protegens CHA0.</title>
        <authorList>
            <person name="Jousset A."/>
            <person name="Schuldes J."/>
            <person name="Keel C."/>
            <person name="Maurhofer M."/>
            <person name="Daniel R."/>
            <person name="Scheu S."/>
            <person name="Thuermer A."/>
        </authorList>
    </citation>
    <scope>NUCLEOTIDE SEQUENCE [LARGE SCALE GENOMIC DNA]</scope>
    <source>
        <strain evidence="3">DSM 19095 / LMG 27888 / CFBP 6595 / CHA0</strain>
    </source>
</reference>
<dbReference type="InterPro" id="IPR007214">
    <property type="entry name" value="YbaK/aa-tRNA-synth-assoc-dom"/>
</dbReference>
<proteinExistence type="predicted"/>
<dbReference type="InterPro" id="IPR036754">
    <property type="entry name" value="YbaK/aa-tRNA-synt-asso_dom_sf"/>
</dbReference>
<dbReference type="KEGG" id="pprc:PFLCHA0_c51760"/>
<dbReference type="eggNOG" id="COG2606">
    <property type="taxonomic scope" value="Bacteria"/>
</dbReference>
<organism evidence="2 3">
    <name type="scientific">Pseudomonas protegens (strain DSM 19095 / LMG 27888 / CFBP 6595 / CHA0)</name>
    <dbReference type="NCBI Taxonomy" id="1124983"/>
    <lineage>
        <taxon>Bacteria</taxon>
        <taxon>Pseudomonadati</taxon>
        <taxon>Pseudomonadota</taxon>
        <taxon>Gammaproteobacteria</taxon>
        <taxon>Pseudomonadales</taxon>
        <taxon>Pseudomonadaceae</taxon>
        <taxon>Pseudomonas</taxon>
    </lineage>
</organism>
<dbReference type="HOGENOM" id="CLU_094875_2_2_6"/>
<evidence type="ECO:0000313" key="3">
    <source>
        <dbReference type="Proteomes" id="UP000013940"/>
    </source>
</evidence>
<name>A0A2C9ETD0_PSEPH</name>
<evidence type="ECO:0000313" key="2">
    <source>
        <dbReference type="EMBL" id="AGL86923.1"/>
    </source>
</evidence>
<dbReference type="Gene3D" id="3.90.960.10">
    <property type="entry name" value="YbaK/aminoacyl-tRNA synthetase-associated domain"/>
    <property type="match status" value="1"/>
</dbReference>
<feature type="domain" description="YbaK/aminoacyl-tRNA synthetase-associated" evidence="1">
    <location>
        <begin position="25"/>
        <end position="147"/>
    </location>
</feature>
<sequence length="168" mass="18145">MHAVFQRLVSLLDSHQARYRVIFHPAEGQSARVAEIRGTEPGQGAKAMLCSLKGTDEVYGLVILSGDQKLDMKKVGAALGGKKAQLVSPELARELTGCVIGAIAPLSFDPRIRLIVDPQLTSRYSEIAFNAGRLDASMVLDTQDYLRVAQPLLLSVTRDLESDSAQPG</sequence>
<dbReference type="AlphaFoldDB" id="A0A2C9ETD0"/>
<accession>A0A2C9ETD0</accession>
<evidence type="ECO:0000259" key="1">
    <source>
        <dbReference type="Pfam" id="PF04073"/>
    </source>
</evidence>
<dbReference type="CDD" id="cd04336">
    <property type="entry name" value="YeaK"/>
    <property type="match status" value="1"/>
</dbReference>
<dbReference type="GeneID" id="57478173"/>
<dbReference type="Pfam" id="PF04073">
    <property type="entry name" value="tRNA_edit"/>
    <property type="match status" value="1"/>
</dbReference>
<dbReference type="PANTHER" id="PTHR30411:SF9">
    <property type="entry name" value="MULTIFUNCTIONAL SER_THR-TRNA DEACYLASE PROXP-Y"/>
    <property type="match status" value="1"/>
</dbReference>
<dbReference type="PANTHER" id="PTHR30411">
    <property type="entry name" value="CYTOPLASMIC PROTEIN"/>
    <property type="match status" value="1"/>
</dbReference>
<dbReference type="EMBL" id="CP003190">
    <property type="protein sequence ID" value="AGL86923.1"/>
    <property type="molecule type" value="Genomic_DNA"/>
</dbReference>
<dbReference type="InterPro" id="IPR044786">
    <property type="entry name" value="PROXY"/>
</dbReference>